<feature type="region of interest" description="Disordered" evidence="1">
    <location>
        <begin position="124"/>
        <end position="187"/>
    </location>
</feature>
<organism evidence="2 3">
    <name type="scientific">Actinopolymorpha singaporensis</name>
    <dbReference type="NCBI Taxonomy" id="117157"/>
    <lineage>
        <taxon>Bacteria</taxon>
        <taxon>Bacillati</taxon>
        <taxon>Actinomycetota</taxon>
        <taxon>Actinomycetes</taxon>
        <taxon>Propionibacteriales</taxon>
        <taxon>Actinopolymorphaceae</taxon>
        <taxon>Actinopolymorpha</taxon>
    </lineage>
</organism>
<sequence>MTDTASNPAGTPGGDSGVTTAASTPAADAGASEQTSLATQPPAPRGLEYAVDIVFCIDVTGSMTPILDQVKADAQRFYRDVQENLTAKGKNIDELRVRVVAFRDIVTDGDVALAESPFLGGAVERTPSASPADFSALTDGTGAGDVPLPAQGSRQRNCRLTPQELGPRIVHGRPRARLPSPLPSPRR</sequence>
<dbReference type="AlphaFoldDB" id="A0A1H1VYT4"/>
<dbReference type="STRING" id="117157.SAMN04489717_4279"/>
<reference evidence="2 3" key="1">
    <citation type="submission" date="2016-10" db="EMBL/GenBank/DDBJ databases">
        <authorList>
            <person name="de Groot N.N."/>
        </authorList>
    </citation>
    <scope>NUCLEOTIDE SEQUENCE [LARGE SCALE GENOMIC DNA]</scope>
    <source>
        <strain evidence="2 3">DSM 22024</strain>
    </source>
</reference>
<feature type="compositionally biased region" description="Low complexity" evidence="1">
    <location>
        <begin position="19"/>
        <end position="31"/>
    </location>
</feature>
<dbReference type="OrthoDB" id="9805121at2"/>
<dbReference type="Gene3D" id="3.40.50.410">
    <property type="entry name" value="von Willebrand factor, type A domain"/>
    <property type="match status" value="1"/>
</dbReference>
<dbReference type="RefSeq" id="WP_157728738.1">
    <property type="nucleotide sequence ID" value="NZ_LT629732.1"/>
</dbReference>
<evidence type="ECO:0000256" key="1">
    <source>
        <dbReference type="SAM" id="MobiDB-lite"/>
    </source>
</evidence>
<gene>
    <name evidence="2" type="ORF">SAMN04489717_4279</name>
</gene>
<accession>A0A1H1VYT4</accession>
<dbReference type="SUPFAM" id="SSF53300">
    <property type="entry name" value="vWA-like"/>
    <property type="match status" value="1"/>
</dbReference>
<dbReference type="InterPro" id="IPR036465">
    <property type="entry name" value="vWFA_dom_sf"/>
</dbReference>
<feature type="region of interest" description="Disordered" evidence="1">
    <location>
        <begin position="1"/>
        <end position="43"/>
    </location>
</feature>
<proteinExistence type="predicted"/>
<evidence type="ECO:0000313" key="2">
    <source>
        <dbReference type="EMBL" id="SDS90168.1"/>
    </source>
</evidence>
<evidence type="ECO:0000313" key="3">
    <source>
        <dbReference type="Proteomes" id="UP000198983"/>
    </source>
</evidence>
<protein>
    <submittedName>
        <fullName evidence="2">Uncharacterized protein</fullName>
    </submittedName>
</protein>
<name>A0A1H1VYT4_9ACTN</name>
<dbReference type="Proteomes" id="UP000198983">
    <property type="component" value="Chromosome I"/>
</dbReference>
<dbReference type="EMBL" id="LT629732">
    <property type="protein sequence ID" value="SDS90168.1"/>
    <property type="molecule type" value="Genomic_DNA"/>
</dbReference>
<keyword evidence="3" id="KW-1185">Reference proteome</keyword>